<feature type="region of interest" description="Disordered" evidence="11">
    <location>
        <begin position="1"/>
        <end position="24"/>
    </location>
</feature>
<dbReference type="PANTHER" id="PTHR48017">
    <property type="entry name" value="OS05G0424000 PROTEIN-RELATED"/>
    <property type="match status" value="1"/>
</dbReference>
<dbReference type="GO" id="GO:0012505">
    <property type="term" value="C:endomembrane system"/>
    <property type="evidence" value="ECO:0007669"/>
    <property type="project" value="UniProtKB-SubCell"/>
</dbReference>
<evidence type="ECO:0000256" key="2">
    <source>
        <dbReference type="ARBA" id="ARBA00005590"/>
    </source>
</evidence>
<proteinExistence type="inferred from homology"/>
<feature type="transmembrane region" description="Helical" evidence="12">
    <location>
        <begin position="190"/>
        <end position="210"/>
    </location>
</feature>
<feature type="domain" description="Amino acid transporter transmembrane" evidence="13">
    <location>
        <begin position="38"/>
        <end position="442"/>
    </location>
</feature>
<evidence type="ECO:0000313" key="14">
    <source>
        <dbReference type="EMBL" id="KAJ4843603.1"/>
    </source>
</evidence>
<evidence type="ECO:0000256" key="8">
    <source>
        <dbReference type="ARBA" id="ARBA00023136"/>
    </source>
</evidence>
<comment type="subcellular location">
    <subcellularLocation>
        <location evidence="1">Endomembrane system</location>
        <topology evidence="1">Multi-pass membrane protein</topology>
    </subcellularLocation>
</comment>
<comment type="function">
    <text evidence="10">Carrier protein involved in proton-driven auxin influx. Mediates the formation of auxin gradient from developing leaves (site of auxin biosynthesis) to tips by contributing to the loading of auxin in vascular tissues and facilitating acropetal (base to tip) auxin transport within inner tissues of the root apex, and basipetal (tip to base) auxin transport within outer tissues of the root apex. May be involved in lateral roots and nodules formation.</text>
</comment>
<dbReference type="GO" id="GO:0015293">
    <property type="term" value="F:symporter activity"/>
    <property type="evidence" value="ECO:0007669"/>
    <property type="project" value="UniProtKB-KW"/>
</dbReference>
<dbReference type="Proteomes" id="UP001141552">
    <property type="component" value="Unassembled WGS sequence"/>
</dbReference>
<evidence type="ECO:0000256" key="4">
    <source>
        <dbReference type="ARBA" id="ARBA00022692"/>
    </source>
</evidence>
<evidence type="ECO:0000259" key="13">
    <source>
        <dbReference type="Pfam" id="PF01490"/>
    </source>
</evidence>
<evidence type="ECO:0000256" key="1">
    <source>
        <dbReference type="ARBA" id="ARBA00004127"/>
    </source>
</evidence>
<feature type="transmembrane region" description="Helical" evidence="12">
    <location>
        <begin position="389"/>
        <end position="411"/>
    </location>
</feature>
<reference evidence="14" key="2">
    <citation type="journal article" date="2023" name="Plants (Basel)">
        <title>Annotation of the Turnera subulata (Passifloraceae) Draft Genome Reveals the S-Locus Evolved after the Divergence of Turneroideae from Passifloroideae in a Stepwise Manner.</title>
        <authorList>
            <person name="Henning P.M."/>
            <person name="Roalson E.H."/>
            <person name="Mir W."/>
            <person name="McCubbin A.G."/>
            <person name="Shore J.S."/>
        </authorList>
    </citation>
    <scope>NUCLEOTIDE SEQUENCE</scope>
    <source>
        <strain evidence="14">F60SS</strain>
    </source>
</reference>
<sequence>MSKVAVHGDGEEAKVAEHQGHDPQTDLDAGARFVLKSKGSWLHCGYHLTTSIVAPPLLSLPYAFKFLGWAAGIACLVIGALVTFYSYNLLSLVLEHHAKLGHRQLRFRDMANQILGPRWGRYFVGPIQFMVCYGAVVACTLLGGQCMKAIYLLSTPDGTMKLYQFIIIFGCFMLVLAQIPSFHSLRHINLISLILCLAYSACATAGSIHIGTTSKEPKDYSINGDSQDVAFGIFNAIAIIATSYGNGIIPEIQATIASPVKGKMFKGLCVCYMVLSVTFFSVAISGFWAFGNQSEGLVLSNFIDINGKPLMPKWFILMTNTFTIAQLSAVAVVYLQPTNEVLEQTFADPKSEEFSARNVIPRVAFRSLSVIIATTVSAMLPFFGDINSLIGAFGFIPLDFILPVVFFNLTFKPSKRSLIFWLNTTIAVVFSAVGIIAAVAAVRQISLDASTYRLFANVCFPIGWF</sequence>
<dbReference type="Pfam" id="PF01490">
    <property type="entry name" value="Aa_trans"/>
    <property type="match status" value="1"/>
</dbReference>
<evidence type="ECO:0000256" key="3">
    <source>
        <dbReference type="ARBA" id="ARBA00022448"/>
    </source>
</evidence>
<feature type="transmembrane region" description="Helical" evidence="12">
    <location>
        <begin position="363"/>
        <end position="383"/>
    </location>
</feature>
<keyword evidence="8 12" id="KW-0472">Membrane</keyword>
<comment type="caution">
    <text evidence="14">The sequence shown here is derived from an EMBL/GenBank/DDBJ whole genome shotgun (WGS) entry which is preliminary data.</text>
</comment>
<feature type="transmembrane region" description="Helical" evidence="12">
    <location>
        <begin position="418"/>
        <end position="442"/>
    </location>
</feature>
<feature type="transmembrane region" description="Helical" evidence="12">
    <location>
        <begin position="66"/>
        <end position="90"/>
    </location>
</feature>
<organism evidence="14 15">
    <name type="scientific">Turnera subulata</name>
    <dbReference type="NCBI Taxonomy" id="218843"/>
    <lineage>
        <taxon>Eukaryota</taxon>
        <taxon>Viridiplantae</taxon>
        <taxon>Streptophyta</taxon>
        <taxon>Embryophyta</taxon>
        <taxon>Tracheophyta</taxon>
        <taxon>Spermatophyta</taxon>
        <taxon>Magnoliopsida</taxon>
        <taxon>eudicotyledons</taxon>
        <taxon>Gunneridae</taxon>
        <taxon>Pentapetalae</taxon>
        <taxon>rosids</taxon>
        <taxon>fabids</taxon>
        <taxon>Malpighiales</taxon>
        <taxon>Passifloraceae</taxon>
        <taxon>Turnera</taxon>
    </lineage>
</organism>
<dbReference type="GO" id="GO:0009734">
    <property type="term" value="P:auxin-activated signaling pathway"/>
    <property type="evidence" value="ECO:0007669"/>
    <property type="project" value="UniProtKB-KW"/>
</dbReference>
<evidence type="ECO:0000256" key="9">
    <source>
        <dbReference type="ARBA" id="ARBA00023294"/>
    </source>
</evidence>
<evidence type="ECO:0000256" key="10">
    <source>
        <dbReference type="ARBA" id="ARBA00045588"/>
    </source>
</evidence>
<keyword evidence="3" id="KW-0813">Transport</keyword>
<evidence type="ECO:0000256" key="6">
    <source>
        <dbReference type="ARBA" id="ARBA00022970"/>
    </source>
</evidence>
<protein>
    <submittedName>
        <fullName evidence="14">Sodium- and chloride-dependent GABA transporter 1</fullName>
    </submittedName>
</protein>
<keyword evidence="6" id="KW-0029">Amino-acid transport</keyword>
<evidence type="ECO:0000313" key="15">
    <source>
        <dbReference type="Proteomes" id="UP001141552"/>
    </source>
</evidence>
<keyword evidence="4 12" id="KW-0812">Transmembrane</keyword>
<feature type="transmembrane region" description="Helical" evidence="12">
    <location>
        <begin position="230"/>
        <end position="249"/>
    </location>
</feature>
<dbReference type="InterPro" id="IPR013057">
    <property type="entry name" value="AA_transpt_TM"/>
</dbReference>
<accession>A0A9Q0G4T5</accession>
<feature type="transmembrane region" description="Helical" evidence="12">
    <location>
        <begin position="163"/>
        <end position="183"/>
    </location>
</feature>
<feature type="transmembrane region" description="Helical" evidence="12">
    <location>
        <begin position="314"/>
        <end position="335"/>
    </location>
</feature>
<evidence type="ECO:0000256" key="5">
    <source>
        <dbReference type="ARBA" id="ARBA00022847"/>
    </source>
</evidence>
<dbReference type="GO" id="GO:0006865">
    <property type="term" value="P:amino acid transport"/>
    <property type="evidence" value="ECO:0007669"/>
    <property type="project" value="UniProtKB-KW"/>
</dbReference>
<keyword evidence="15" id="KW-1185">Reference proteome</keyword>
<evidence type="ECO:0000256" key="7">
    <source>
        <dbReference type="ARBA" id="ARBA00022989"/>
    </source>
</evidence>
<dbReference type="AlphaFoldDB" id="A0A9Q0G4T5"/>
<evidence type="ECO:0000256" key="11">
    <source>
        <dbReference type="SAM" id="MobiDB-lite"/>
    </source>
</evidence>
<keyword evidence="7 12" id="KW-1133">Transmembrane helix</keyword>
<dbReference type="OrthoDB" id="40134at2759"/>
<gene>
    <name evidence="14" type="primary">GAT1_2</name>
    <name evidence="14" type="ORF">Tsubulata_029030</name>
</gene>
<evidence type="ECO:0000256" key="12">
    <source>
        <dbReference type="SAM" id="Phobius"/>
    </source>
</evidence>
<name>A0A9Q0G4T5_9ROSI</name>
<keyword evidence="9" id="KW-0927">Auxin signaling pathway</keyword>
<dbReference type="EMBL" id="JAKUCV010002198">
    <property type="protein sequence ID" value="KAJ4843603.1"/>
    <property type="molecule type" value="Genomic_DNA"/>
</dbReference>
<comment type="similarity">
    <text evidence="2">Belongs to the amino acid/polyamine transporter 2 family. Amino acid/auxin permease (AAAP) (TC 2.A.18.1) subfamily.</text>
</comment>
<keyword evidence="5" id="KW-0769">Symport</keyword>
<reference evidence="14" key="1">
    <citation type="submission" date="2022-02" db="EMBL/GenBank/DDBJ databases">
        <authorList>
            <person name="Henning P.M."/>
            <person name="McCubbin A.G."/>
            <person name="Shore J.S."/>
        </authorList>
    </citation>
    <scope>NUCLEOTIDE SEQUENCE</scope>
    <source>
        <strain evidence="14">F60SS</strain>
        <tissue evidence="14">Leaves</tissue>
    </source>
</reference>
<feature type="transmembrane region" description="Helical" evidence="12">
    <location>
        <begin position="122"/>
        <end position="143"/>
    </location>
</feature>
<feature type="transmembrane region" description="Helical" evidence="12">
    <location>
        <begin position="270"/>
        <end position="290"/>
    </location>
</feature>